<dbReference type="RefSeq" id="WP_417656463.1">
    <property type="nucleotide sequence ID" value="NZ_JBLXDX010000001.1"/>
</dbReference>
<dbReference type="InterPro" id="IPR016185">
    <property type="entry name" value="PreATP-grasp_dom_sf"/>
</dbReference>
<dbReference type="SUPFAM" id="SSF52440">
    <property type="entry name" value="PreATP-grasp domain"/>
    <property type="match status" value="1"/>
</dbReference>
<keyword evidence="16 18" id="KW-0961">Cell wall biogenesis/degradation</keyword>
<dbReference type="NCBIfam" id="NF002378">
    <property type="entry name" value="PRK01372.1"/>
    <property type="match status" value="1"/>
</dbReference>
<protein>
    <recommendedName>
        <fullName evidence="6 18">D-alanine--D-alanine ligase</fullName>
        <ecNumber evidence="6 18">6.3.2.4</ecNumber>
    </recommendedName>
    <alternativeName>
        <fullName evidence="18">D-Ala-D-Ala ligase</fullName>
    </alternativeName>
    <alternativeName>
        <fullName evidence="18">D-alanylalanine synthetase</fullName>
    </alternativeName>
</protein>
<proteinExistence type="inferred from homology"/>
<dbReference type="GO" id="GO:0008360">
    <property type="term" value="P:regulation of cell shape"/>
    <property type="evidence" value="ECO:0007669"/>
    <property type="project" value="UniProtKB-KW"/>
</dbReference>
<dbReference type="PANTHER" id="PTHR23132">
    <property type="entry name" value="D-ALANINE--D-ALANINE LIGASE"/>
    <property type="match status" value="1"/>
</dbReference>
<evidence type="ECO:0000256" key="7">
    <source>
        <dbReference type="ARBA" id="ARBA00022490"/>
    </source>
</evidence>
<evidence type="ECO:0000256" key="16">
    <source>
        <dbReference type="ARBA" id="ARBA00023316"/>
    </source>
</evidence>
<dbReference type="Pfam" id="PF07478">
    <property type="entry name" value="Dala_Dala_lig_C"/>
    <property type="match status" value="1"/>
</dbReference>
<evidence type="ECO:0000256" key="11">
    <source>
        <dbReference type="ARBA" id="ARBA00022840"/>
    </source>
</evidence>
<evidence type="ECO:0000256" key="6">
    <source>
        <dbReference type="ARBA" id="ARBA00012216"/>
    </source>
</evidence>
<dbReference type="PROSITE" id="PS00843">
    <property type="entry name" value="DALA_DALA_LIGASE_1"/>
    <property type="match status" value="1"/>
</dbReference>
<comment type="pathway">
    <text evidence="4 18">Cell wall biogenesis; peptidoglycan biosynthesis.</text>
</comment>
<reference evidence="23 24" key="1">
    <citation type="submission" date="2018-03" db="EMBL/GenBank/DDBJ databases">
        <title>Cross-interface Injection: A General Nanoliter Liquid Handling Method Applied to Single Cells Genome Amplification Automated Nanoliter Liquid Handling Applied to Single Cell Multiple Displacement Amplification.</title>
        <authorList>
            <person name="Yun J."/>
            <person name="Xu P."/>
            <person name="Xu J."/>
            <person name="Dai X."/>
            <person name="Wang Y."/>
            <person name="Zheng X."/>
            <person name="Cao C."/>
            <person name="Yi Q."/>
            <person name="Zhu Y."/>
            <person name="Wang L."/>
            <person name="Dong Z."/>
            <person name="Huang Y."/>
            <person name="Huang L."/>
            <person name="Du W."/>
        </authorList>
    </citation>
    <scope>NUCLEOTIDE SEQUENCE [LARGE SCALE GENOMIC DNA]</scope>
    <source>
        <strain evidence="23 24">A9-4</strain>
    </source>
</reference>
<feature type="binding site" evidence="20">
    <location>
        <position position="254"/>
    </location>
    <ligand>
        <name>Mg(2+)</name>
        <dbReference type="ChEBI" id="CHEBI:18420"/>
        <label>1</label>
    </ligand>
</feature>
<dbReference type="PANTHER" id="PTHR23132:SF23">
    <property type="entry name" value="D-ALANINE--D-ALANINE LIGASE B"/>
    <property type="match status" value="1"/>
</dbReference>
<evidence type="ECO:0000256" key="19">
    <source>
        <dbReference type="PIRSR" id="PIRSR039102-1"/>
    </source>
</evidence>
<keyword evidence="15 20" id="KW-0464">Manganese</keyword>
<dbReference type="InterPro" id="IPR011127">
    <property type="entry name" value="Dala_Dala_lig_N"/>
</dbReference>
<keyword evidence="11 21" id="KW-0067">ATP-binding</keyword>
<dbReference type="Gene3D" id="3.30.470.20">
    <property type="entry name" value="ATP-grasp fold, B domain"/>
    <property type="match status" value="1"/>
</dbReference>
<comment type="cofactor">
    <cofactor evidence="20">
        <name>Mg(2+)</name>
        <dbReference type="ChEBI" id="CHEBI:18420"/>
    </cofactor>
    <cofactor evidence="20">
        <name>Mn(2+)</name>
        <dbReference type="ChEBI" id="CHEBI:29035"/>
    </cofactor>
    <text evidence="20">Binds 2 magnesium or manganese ions per subunit.</text>
</comment>
<gene>
    <name evidence="18" type="primary">ddl</name>
    <name evidence="23" type="ORF">C9928_00895</name>
</gene>
<dbReference type="InterPro" id="IPR011095">
    <property type="entry name" value="Dala_Dala_lig_C"/>
</dbReference>
<evidence type="ECO:0000256" key="9">
    <source>
        <dbReference type="ARBA" id="ARBA00022723"/>
    </source>
</evidence>
<keyword evidence="8 18" id="KW-0436">Ligase</keyword>
<evidence type="ECO:0000256" key="2">
    <source>
        <dbReference type="ARBA" id="ARBA00003921"/>
    </source>
</evidence>
<evidence type="ECO:0000313" key="23">
    <source>
        <dbReference type="EMBL" id="PTB90142.1"/>
    </source>
</evidence>
<evidence type="ECO:0000256" key="1">
    <source>
        <dbReference type="ARBA" id="ARBA00001936"/>
    </source>
</evidence>
<keyword evidence="7 18" id="KW-0963">Cytoplasm</keyword>
<evidence type="ECO:0000256" key="5">
    <source>
        <dbReference type="ARBA" id="ARBA00010871"/>
    </source>
</evidence>
<keyword evidence="10 21" id="KW-0547">Nucleotide-binding</keyword>
<dbReference type="InterPro" id="IPR005905">
    <property type="entry name" value="D_ala_D_ala"/>
</dbReference>
<dbReference type="UniPathway" id="UPA00219"/>
<dbReference type="EC" id="6.3.2.4" evidence="6 18"/>
<sequence>MKQYGKVAVLMGGHSAEREVSLRSGAAVLGALQSQGVDAHAFDPSEQALTHLVDQNFSRAFVVLHGRGGEDGTVQGALEYLGIPYTGTGVLGCALAMDKVRTKQIWQAQGLPVAESVVIRRGQSVDAAGLLRQLGGKVMVKPAQEGSSIGMSSANTPEGLSKSLQLAHEYDQEALVEAWLAGPEYTISILGERALPSIRLQTTHEFYDYAAKYQAGDTQYHCPAGLSPLQEQALQQLAVSAFRAVAGSGWGRIDVMCDAFGEFKLLEANMVPGMTAKSLVPMAARATGLSFEQLVLEILDFSLTEHED</sequence>
<dbReference type="GO" id="GO:0071555">
    <property type="term" value="P:cell wall organization"/>
    <property type="evidence" value="ECO:0007669"/>
    <property type="project" value="UniProtKB-KW"/>
</dbReference>
<dbReference type="Gene3D" id="3.40.50.20">
    <property type="match status" value="1"/>
</dbReference>
<comment type="subcellular location">
    <subcellularLocation>
        <location evidence="3 18">Cytoplasm</location>
    </subcellularLocation>
</comment>
<dbReference type="HAMAP" id="MF_00047">
    <property type="entry name" value="Dala_Dala_lig"/>
    <property type="match status" value="1"/>
</dbReference>
<comment type="similarity">
    <text evidence="5 18">Belongs to the D-alanine--D-alanine ligase family.</text>
</comment>
<dbReference type="Proteomes" id="UP000241514">
    <property type="component" value="Unassembled WGS sequence"/>
</dbReference>
<evidence type="ECO:0000256" key="10">
    <source>
        <dbReference type="ARBA" id="ARBA00022741"/>
    </source>
</evidence>
<evidence type="ECO:0000256" key="13">
    <source>
        <dbReference type="ARBA" id="ARBA00022960"/>
    </source>
</evidence>
<dbReference type="EMBL" id="PYVG01000003">
    <property type="protein sequence ID" value="PTB90142.1"/>
    <property type="molecule type" value="Genomic_DNA"/>
</dbReference>
<dbReference type="GO" id="GO:0009252">
    <property type="term" value="P:peptidoglycan biosynthetic process"/>
    <property type="evidence" value="ECO:0007669"/>
    <property type="project" value="UniProtKB-UniRule"/>
</dbReference>
<evidence type="ECO:0000313" key="24">
    <source>
        <dbReference type="Proteomes" id="UP000241514"/>
    </source>
</evidence>
<dbReference type="GO" id="GO:0005829">
    <property type="term" value="C:cytosol"/>
    <property type="evidence" value="ECO:0007669"/>
    <property type="project" value="TreeGrafter"/>
</dbReference>
<comment type="caution">
    <text evidence="23">The sequence shown here is derived from an EMBL/GenBank/DDBJ whole genome shotgun (WGS) entry which is preliminary data.</text>
</comment>
<dbReference type="InterPro" id="IPR000291">
    <property type="entry name" value="D-Ala_lig_Van_CS"/>
</dbReference>
<keyword evidence="9 20" id="KW-0479">Metal-binding</keyword>
<keyword evidence="14 18" id="KW-0573">Peptidoglycan synthesis</keyword>
<feature type="binding site" evidence="20">
    <location>
        <position position="267"/>
    </location>
    <ligand>
        <name>Mg(2+)</name>
        <dbReference type="ChEBI" id="CHEBI:18420"/>
        <label>2</label>
    </ligand>
</feature>
<evidence type="ECO:0000256" key="20">
    <source>
        <dbReference type="PIRSR" id="PIRSR039102-3"/>
    </source>
</evidence>
<organism evidence="23 24">
    <name type="scientific">Pseudidiomarina aestuarii</name>
    <dbReference type="NCBI Taxonomy" id="624146"/>
    <lineage>
        <taxon>Bacteria</taxon>
        <taxon>Pseudomonadati</taxon>
        <taxon>Pseudomonadota</taxon>
        <taxon>Gammaproteobacteria</taxon>
        <taxon>Alteromonadales</taxon>
        <taxon>Idiomarinaceae</taxon>
        <taxon>Pseudidiomarina</taxon>
    </lineage>
</organism>
<dbReference type="PROSITE" id="PS50975">
    <property type="entry name" value="ATP_GRASP"/>
    <property type="match status" value="1"/>
</dbReference>
<evidence type="ECO:0000256" key="15">
    <source>
        <dbReference type="ARBA" id="ARBA00023211"/>
    </source>
</evidence>
<comment type="cofactor">
    <cofactor evidence="1">
        <name>Mn(2+)</name>
        <dbReference type="ChEBI" id="CHEBI:29035"/>
    </cofactor>
</comment>
<feature type="domain" description="ATP-grasp" evidence="22">
    <location>
        <begin position="103"/>
        <end position="300"/>
    </location>
</feature>
<evidence type="ECO:0000256" key="3">
    <source>
        <dbReference type="ARBA" id="ARBA00004496"/>
    </source>
</evidence>
<dbReference type="InterPro" id="IPR013815">
    <property type="entry name" value="ATP_grasp_subdomain_1"/>
</dbReference>
<comment type="function">
    <text evidence="2 18">Cell wall formation.</text>
</comment>
<feature type="active site" evidence="19">
    <location>
        <position position="278"/>
    </location>
</feature>
<evidence type="ECO:0000256" key="14">
    <source>
        <dbReference type="ARBA" id="ARBA00022984"/>
    </source>
</evidence>
<dbReference type="GO" id="GO:0046872">
    <property type="term" value="F:metal ion binding"/>
    <property type="evidence" value="ECO:0007669"/>
    <property type="project" value="UniProtKB-KW"/>
</dbReference>
<dbReference type="FunFam" id="3.40.50.20:FF:000013">
    <property type="entry name" value="D-alanine--D-alanine ligase"/>
    <property type="match status" value="1"/>
</dbReference>
<feature type="binding site" evidence="20">
    <location>
        <position position="267"/>
    </location>
    <ligand>
        <name>Mg(2+)</name>
        <dbReference type="ChEBI" id="CHEBI:18420"/>
        <label>1</label>
    </ligand>
</feature>
<dbReference type="GO" id="GO:0008716">
    <property type="term" value="F:D-alanine-D-alanine ligase activity"/>
    <property type="evidence" value="ECO:0007669"/>
    <property type="project" value="UniProtKB-UniRule"/>
</dbReference>
<evidence type="ECO:0000256" key="8">
    <source>
        <dbReference type="ARBA" id="ARBA00022598"/>
    </source>
</evidence>
<keyword evidence="13 18" id="KW-0133">Cell shape</keyword>
<dbReference type="PIRSF" id="PIRSF039102">
    <property type="entry name" value="Ddl/VanB"/>
    <property type="match status" value="1"/>
</dbReference>
<dbReference type="AlphaFoldDB" id="A0A6N4DHT9"/>
<evidence type="ECO:0000256" key="18">
    <source>
        <dbReference type="HAMAP-Rule" id="MF_00047"/>
    </source>
</evidence>
<feature type="active site" evidence="19">
    <location>
        <position position="147"/>
    </location>
</feature>
<evidence type="ECO:0000256" key="12">
    <source>
        <dbReference type="ARBA" id="ARBA00022842"/>
    </source>
</evidence>
<dbReference type="Gene3D" id="3.30.1490.20">
    <property type="entry name" value="ATP-grasp fold, A domain"/>
    <property type="match status" value="1"/>
</dbReference>
<name>A0A6N4DHT9_9GAMM</name>
<keyword evidence="12 20" id="KW-0460">Magnesium</keyword>
<feature type="binding site" evidence="20">
    <location>
        <position position="269"/>
    </location>
    <ligand>
        <name>Mg(2+)</name>
        <dbReference type="ChEBI" id="CHEBI:18420"/>
        <label>2</label>
    </ligand>
</feature>
<evidence type="ECO:0000256" key="21">
    <source>
        <dbReference type="PROSITE-ProRule" id="PRU00409"/>
    </source>
</evidence>
<accession>A0A6N4DHT9</accession>
<dbReference type="Pfam" id="PF01820">
    <property type="entry name" value="Dala_Dala_lig_N"/>
    <property type="match status" value="1"/>
</dbReference>
<dbReference type="GO" id="GO:0005524">
    <property type="term" value="F:ATP binding"/>
    <property type="evidence" value="ECO:0007669"/>
    <property type="project" value="UniProtKB-UniRule"/>
</dbReference>
<evidence type="ECO:0000256" key="4">
    <source>
        <dbReference type="ARBA" id="ARBA00004752"/>
    </source>
</evidence>
<dbReference type="SUPFAM" id="SSF56059">
    <property type="entry name" value="Glutathione synthetase ATP-binding domain-like"/>
    <property type="match status" value="1"/>
</dbReference>
<comment type="catalytic activity">
    <reaction evidence="17 18">
        <text>2 D-alanine + ATP = D-alanyl-D-alanine + ADP + phosphate + H(+)</text>
        <dbReference type="Rhea" id="RHEA:11224"/>
        <dbReference type="ChEBI" id="CHEBI:15378"/>
        <dbReference type="ChEBI" id="CHEBI:30616"/>
        <dbReference type="ChEBI" id="CHEBI:43474"/>
        <dbReference type="ChEBI" id="CHEBI:57416"/>
        <dbReference type="ChEBI" id="CHEBI:57822"/>
        <dbReference type="ChEBI" id="CHEBI:456216"/>
        <dbReference type="EC" id="6.3.2.4"/>
    </reaction>
</comment>
<dbReference type="NCBIfam" id="TIGR01205">
    <property type="entry name" value="D_ala_D_alaTIGR"/>
    <property type="match status" value="1"/>
</dbReference>
<dbReference type="InterPro" id="IPR011761">
    <property type="entry name" value="ATP-grasp"/>
</dbReference>
<evidence type="ECO:0000256" key="17">
    <source>
        <dbReference type="ARBA" id="ARBA00047614"/>
    </source>
</evidence>
<dbReference type="FunFam" id="3.30.470.20:FF:000008">
    <property type="entry name" value="D-alanine--D-alanine ligase"/>
    <property type="match status" value="1"/>
</dbReference>
<evidence type="ECO:0000259" key="22">
    <source>
        <dbReference type="PROSITE" id="PS50975"/>
    </source>
</evidence>
<feature type="active site" evidence="19">
    <location>
        <position position="17"/>
    </location>
</feature>